<keyword evidence="5" id="KW-1185">Reference proteome</keyword>
<feature type="region of interest" description="Disordered" evidence="3">
    <location>
        <begin position="78"/>
        <end position="117"/>
    </location>
</feature>
<evidence type="ECO:0000256" key="3">
    <source>
        <dbReference type="SAM" id="MobiDB-lite"/>
    </source>
</evidence>
<name>A0A3N4L2D6_9PEZI</name>
<sequence>MPSDSDGTAIPTMDSDDISEVTMSRGRPLLLPTGRKLRHLNGIVVRNLTTSTTPSRPRGTSTDDDFLAGAWRTASKTLTATQQDESESSLHHSKSSSDLASGRPHSRRRSTRGLDGIVQKQKRLEDVRMSDVFFSLHIAELGDDPIYISEVIHKSMNPNFQSFDLKNAGPHISRRNAVIVKLWAGVSGDLQLLVELDITLPSLRFIGKSLENFPYPFSTNCIIFTLTDGIYTVVNDLPMPLPKELRTGGHNVSTSISSLSFSNENTIPSTSYDTVMKLNNLEECVNDAQMTTSKVSSQISSLLSREATPLSLLRLTAAATSRRDAVKKALATEKKRLENVTARRDNLLKSISSRRSAMALGKESQSTSEKFLEEATTQLERSRLDLAETKGGIEAQRRRIVNDLQQIYPIEPTPEHSLGFTIRGLYLPNSGHDDHDDEVISAALGYTARMVYQLGYYLGTYLRYPVQPVESSSFIMDPISVISGARTFPLWMKGSLHFRFEYGIFLLNKDIEQLMSRQGLSVMDLRNTLPNLKYLLLYMTSGNAPISSLERERPSSPFIQSLRRRPSERSPNGRSVSPAGSTHARRTMSLDIPKRDFVDLTDLVDKGEETYTSTTKAASVVGS</sequence>
<dbReference type="OrthoDB" id="72772at2759"/>
<gene>
    <name evidence="4" type="ORF">P167DRAFT_532760</name>
</gene>
<dbReference type="GO" id="GO:0000323">
    <property type="term" value="C:lytic vacuole"/>
    <property type="evidence" value="ECO:0007669"/>
    <property type="project" value="TreeGrafter"/>
</dbReference>
<dbReference type="InParanoid" id="A0A3N4L2D6"/>
<dbReference type="GO" id="GO:0000149">
    <property type="term" value="F:SNARE binding"/>
    <property type="evidence" value="ECO:0007669"/>
    <property type="project" value="TreeGrafter"/>
</dbReference>
<evidence type="ECO:0000313" key="4">
    <source>
        <dbReference type="EMBL" id="RPB15819.1"/>
    </source>
</evidence>
<feature type="coiled-coil region" evidence="2">
    <location>
        <begin position="323"/>
        <end position="350"/>
    </location>
</feature>
<dbReference type="PANTHER" id="PTHR15157">
    <property type="entry name" value="UV RADIATION RESISTANCE-ASSOCIATED GENE PROTEIN"/>
    <property type="match status" value="1"/>
</dbReference>
<evidence type="ECO:0008006" key="6">
    <source>
        <dbReference type="Google" id="ProtNLM"/>
    </source>
</evidence>
<accession>A0A3N4L2D6</accession>
<keyword evidence="1 2" id="KW-0175">Coiled coil</keyword>
<organism evidence="4 5">
    <name type="scientific">Morchella conica CCBAS932</name>
    <dbReference type="NCBI Taxonomy" id="1392247"/>
    <lineage>
        <taxon>Eukaryota</taxon>
        <taxon>Fungi</taxon>
        <taxon>Dikarya</taxon>
        <taxon>Ascomycota</taxon>
        <taxon>Pezizomycotina</taxon>
        <taxon>Pezizomycetes</taxon>
        <taxon>Pezizales</taxon>
        <taxon>Morchellaceae</taxon>
        <taxon>Morchella</taxon>
    </lineage>
</organism>
<feature type="region of interest" description="Disordered" evidence="3">
    <location>
        <begin position="547"/>
        <end position="590"/>
    </location>
</feature>
<evidence type="ECO:0000256" key="1">
    <source>
        <dbReference type="ARBA" id="ARBA00023054"/>
    </source>
</evidence>
<evidence type="ECO:0000256" key="2">
    <source>
        <dbReference type="SAM" id="Coils"/>
    </source>
</evidence>
<protein>
    <recommendedName>
        <fullName evidence="6">UV radiation resistance-associated gene protein</fullName>
    </recommendedName>
</protein>
<evidence type="ECO:0000313" key="5">
    <source>
        <dbReference type="Proteomes" id="UP000277580"/>
    </source>
</evidence>
<dbReference type="EMBL" id="ML119111">
    <property type="protein sequence ID" value="RPB15819.1"/>
    <property type="molecule type" value="Genomic_DNA"/>
</dbReference>
<dbReference type="Proteomes" id="UP000277580">
    <property type="component" value="Unassembled WGS sequence"/>
</dbReference>
<feature type="compositionally biased region" description="Polar residues" evidence="3">
    <location>
        <begin position="569"/>
        <end position="580"/>
    </location>
</feature>
<dbReference type="AlphaFoldDB" id="A0A3N4L2D6"/>
<feature type="region of interest" description="Disordered" evidence="3">
    <location>
        <begin position="1"/>
        <end position="21"/>
    </location>
</feature>
<dbReference type="STRING" id="1392247.A0A3N4L2D6"/>
<proteinExistence type="predicted"/>
<dbReference type="GO" id="GO:0005768">
    <property type="term" value="C:endosome"/>
    <property type="evidence" value="ECO:0007669"/>
    <property type="project" value="TreeGrafter"/>
</dbReference>
<dbReference type="GO" id="GO:0035493">
    <property type="term" value="P:SNARE complex assembly"/>
    <property type="evidence" value="ECO:0007669"/>
    <property type="project" value="TreeGrafter"/>
</dbReference>
<reference evidence="4 5" key="1">
    <citation type="journal article" date="2018" name="Nat. Ecol. Evol.">
        <title>Pezizomycetes genomes reveal the molecular basis of ectomycorrhizal truffle lifestyle.</title>
        <authorList>
            <person name="Murat C."/>
            <person name="Payen T."/>
            <person name="Noel B."/>
            <person name="Kuo A."/>
            <person name="Morin E."/>
            <person name="Chen J."/>
            <person name="Kohler A."/>
            <person name="Krizsan K."/>
            <person name="Balestrini R."/>
            <person name="Da Silva C."/>
            <person name="Montanini B."/>
            <person name="Hainaut M."/>
            <person name="Levati E."/>
            <person name="Barry K.W."/>
            <person name="Belfiori B."/>
            <person name="Cichocki N."/>
            <person name="Clum A."/>
            <person name="Dockter R.B."/>
            <person name="Fauchery L."/>
            <person name="Guy J."/>
            <person name="Iotti M."/>
            <person name="Le Tacon F."/>
            <person name="Lindquist E.A."/>
            <person name="Lipzen A."/>
            <person name="Malagnac F."/>
            <person name="Mello A."/>
            <person name="Molinier V."/>
            <person name="Miyauchi S."/>
            <person name="Poulain J."/>
            <person name="Riccioni C."/>
            <person name="Rubini A."/>
            <person name="Sitrit Y."/>
            <person name="Splivallo R."/>
            <person name="Traeger S."/>
            <person name="Wang M."/>
            <person name="Zifcakova L."/>
            <person name="Wipf D."/>
            <person name="Zambonelli A."/>
            <person name="Paolocci F."/>
            <person name="Nowrousian M."/>
            <person name="Ottonello S."/>
            <person name="Baldrian P."/>
            <person name="Spatafora J.W."/>
            <person name="Henrissat B."/>
            <person name="Nagy L.G."/>
            <person name="Aury J.M."/>
            <person name="Wincker P."/>
            <person name="Grigoriev I.V."/>
            <person name="Bonfante P."/>
            <person name="Martin F.M."/>
        </authorList>
    </citation>
    <scope>NUCLEOTIDE SEQUENCE [LARGE SCALE GENOMIC DNA]</scope>
    <source>
        <strain evidence="4 5">CCBAS932</strain>
    </source>
</reference>
<dbReference type="PANTHER" id="PTHR15157:SF5">
    <property type="entry name" value="UV RADIATION RESISTANCE-ASSOCIATED GENE PROTEIN"/>
    <property type="match status" value="1"/>
</dbReference>